<feature type="transmembrane region" description="Helical" evidence="1">
    <location>
        <begin position="206"/>
        <end position="223"/>
    </location>
</feature>
<evidence type="ECO:0000259" key="2">
    <source>
        <dbReference type="SMART" id="SM00014"/>
    </source>
</evidence>
<evidence type="ECO:0000313" key="3">
    <source>
        <dbReference type="EMBL" id="AKJ65073.1"/>
    </source>
</evidence>
<keyword evidence="1" id="KW-0472">Membrane</keyword>
<dbReference type="CDD" id="cd03396">
    <property type="entry name" value="PAP2_like_6"/>
    <property type="match status" value="1"/>
</dbReference>
<dbReference type="InterPro" id="IPR000326">
    <property type="entry name" value="PAP2/HPO"/>
</dbReference>
<dbReference type="EMBL" id="CP010904">
    <property type="protein sequence ID" value="AKJ65073.1"/>
    <property type="molecule type" value="Genomic_DNA"/>
</dbReference>
<name>A0A0G3EFF4_9BACT</name>
<dbReference type="Proteomes" id="UP000035268">
    <property type="component" value="Chromosome"/>
</dbReference>
<organism evidence="3 4">
    <name type="scientific">Kiritimatiella glycovorans</name>
    <dbReference type="NCBI Taxonomy" id="1307763"/>
    <lineage>
        <taxon>Bacteria</taxon>
        <taxon>Pseudomonadati</taxon>
        <taxon>Kiritimatiellota</taxon>
        <taxon>Kiritimatiellia</taxon>
        <taxon>Kiritimatiellales</taxon>
        <taxon>Kiritimatiellaceae</taxon>
        <taxon>Kiritimatiella</taxon>
    </lineage>
</organism>
<dbReference type="STRING" id="1307763.L21SP4_01836"/>
<feature type="transmembrane region" description="Helical" evidence="1">
    <location>
        <begin position="96"/>
        <end position="113"/>
    </location>
</feature>
<dbReference type="Pfam" id="PF01569">
    <property type="entry name" value="PAP2"/>
    <property type="match status" value="1"/>
</dbReference>
<dbReference type="AlphaFoldDB" id="A0A0G3EFF4"/>
<dbReference type="PANTHER" id="PTHR14969:SF13">
    <property type="entry name" value="AT30094P"/>
    <property type="match status" value="1"/>
</dbReference>
<gene>
    <name evidence="3" type="ORF">L21SP4_01836</name>
</gene>
<evidence type="ECO:0000313" key="4">
    <source>
        <dbReference type="Proteomes" id="UP000035268"/>
    </source>
</evidence>
<feature type="domain" description="Phosphatidic acid phosphatase type 2/haloperoxidase" evidence="2">
    <location>
        <begin position="93"/>
        <end position="223"/>
    </location>
</feature>
<dbReference type="SUPFAM" id="SSF48317">
    <property type="entry name" value="Acid phosphatase/Vanadium-dependent haloperoxidase"/>
    <property type="match status" value="1"/>
</dbReference>
<dbReference type="Gene3D" id="1.20.144.10">
    <property type="entry name" value="Phosphatidic acid phosphatase type 2/haloperoxidase"/>
    <property type="match status" value="2"/>
</dbReference>
<dbReference type="SMART" id="SM00014">
    <property type="entry name" value="acidPPc"/>
    <property type="match status" value="1"/>
</dbReference>
<reference evidence="4" key="1">
    <citation type="submission" date="2015-02" db="EMBL/GenBank/DDBJ databases">
        <title>Description and complete genome sequence of the first cultured representative of the subdivision 5 of the Verrucomicrobia phylum.</title>
        <authorList>
            <person name="Spring S."/>
            <person name="Bunk B."/>
            <person name="Sproer C."/>
            <person name="Klenk H.-P."/>
        </authorList>
    </citation>
    <scope>NUCLEOTIDE SEQUENCE [LARGE SCALE GENOMIC DNA]</scope>
    <source>
        <strain evidence="4">L21-Fru-AB</strain>
    </source>
</reference>
<dbReference type="PANTHER" id="PTHR14969">
    <property type="entry name" value="SPHINGOSINE-1-PHOSPHATE PHOSPHOHYDROLASE"/>
    <property type="match status" value="1"/>
</dbReference>
<dbReference type="InterPro" id="IPR036938">
    <property type="entry name" value="PAP2/HPO_sf"/>
</dbReference>
<proteinExistence type="predicted"/>
<keyword evidence="4" id="KW-1185">Reference proteome</keyword>
<dbReference type="KEGG" id="vbl:L21SP4_01836"/>
<feature type="transmembrane region" description="Helical" evidence="1">
    <location>
        <begin position="12"/>
        <end position="31"/>
    </location>
</feature>
<reference evidence="3 4" key="2">
    <citation type="journal article" date="2016" name="ISME J.">
        <title>Characterization of the first cultured representative of Verrucomicrobia subdivision 5 indicates the proposal of a novel phylum.</title>
        <authorList>
            <person name="Spring S."/>
            <person name="Bunk B."/>
            <person name="Sproer C."/>
            <person name="Schumann P."/>
            <person name="Rohde M."/>
            <person name="Tindall B.J."/>
            <person name="Klenk H.P."/>
        </authorList>
    </citation>
    <scope>NUCLEOTIDE SEQUENCE [LARGE SCALE GENOMIC DNA]</scope>
    <source>
        <strain evidence="3 4">L21-Fru-AB</strain>
    </source>
</reference>
<keyword evidence="1" id="KW-1133">Transmembrane helix</keyword>
<feature type="transmembrane region" description="Helical" evidence="1">
    <location>
        <begin position="151"/>
        <end position="169"/>
    </location>
</feature>
<feature type="transmembrane region" description="Helical" evidence="1">
    <location>
        <begin position="181"/>
        <end position="200"/>
    </location>
</feature>
<evidence type="ECO:0000256" key="1">
    <source>
        <dbReference type="SAM" id="Phobius"/>
    </source>
</evidence>
<sequence>MHGSGKCNELMVWALPLALLVVLTALFRVTGLDVLILEFFYDPDTGAWIYKRNPALNVYNDAAQWPALVLGIGGLLVAAAGFWVVRLRRWRRSGCYLFLALVLFPGLVVNTVLKDRTGRPRPEDTRPFGGERELLKVLEFDFEGGREAGRSFPSGHAASGFFILTPYFILREWRRYRLARLFLAVGLVHGLLTGLCRVARGEHFPSDVLWSWAVVYFGGYLLAKLFRFGSRRDVEDEAGAAAAS</sequence>
<feature type="transmembrane region" description="Helical" evidence="1">
    <location>
        <begin position="63"/>
        <end position="84"/>
    </location>
</feature>
<accession>A0A0G3EFF4</accession>
<protein>
    <submittedName>
        <fullName evidence="3">PAP2 (Acid phosphatase) superfamily protein</fullName>
    </submittedName>
</protein>
<keyword evidence="1" id="KW-0812">Transmembrane</keyword>